<proteinExistence type="inferred from homology"/>
<keyword evidence="3" id="KW-0378">Hydrolase</keyword>
<dbReference type="Proteomes" id="UP000280104">
    <property type="component" value="Chromosome II"/>
</dbReference>
<dbReference type="SUPFAM" id="SSF54001">
    <property type="entry name" value="Cysteine proteinases"/>
    <property type="match status" value="1"/>
</dbReference>
<organism evidence="5 6">
    <name type="scientific">Triticum aestivum</name>
    <name type="common">Wheat</name>
    <dbReference type="NCBI Taxonomy" id="4565"/>
    <lineage>
        <taxon>Eukaryota</taxon>
        <taxon>Viridiplantae</taxon>
        <taxon>Streptophyta</taxon>
        <taxon>Embryophyta</taxon>
        <taxon>Tracheophyta</taxon>
        <taxon>Spermatophyta</taxon>
        <taxon>Magnoliopsida</taxon>
        <taxon>Liliopsida</taxon>
        <taxon>Poales</taxon>
        <taxon>Poaceae</taxon>
        <taxon>BOP clade</taxon>
        <taxon>Pooideae</taxon>
        <taxon>Triticodae</taxon>
        <taxon>Triticeae</taxon>
        <taxon>Triticinae</taxon>
        <taxon>Triticum</taxon>
    </lineage>
</organism>
<sequence>MLYDKHKGIFAAEVDGVVGKFGQCLKGLQCNRMAALLRDVGDAITATNEPNFSFEAPIMDECCGKENDAKAANADIGAQAQAQGTTPRINKDEVTGLNLEVATEAAETREQQRVSFEMEGNASPHSPPLFYDAPRSATAGIWDDEPSCELFPKGSEDYEMMHSTDEATIKKSTVSPIYANIPVFPVPVSDDDDSPTPKMVAMEEHFADASSGPSTHDKNTRKKRMDKVPAIKNTRAKKQKVDKAAEMYEKFVKHGKPLRKSQPNEQVTPFIKLGVFFIGYKKFLVCFKPRGDMNDEVMSLCIEMNNLASRAAKERDVKKYIFSVHAGILLKQDPSTFQPAKLMAELERAMKLFKVQKFDLLFFTIVHDRHWIVVCANLLHKQWNVFDSIHSKGKQSPLKKQANNLITNFTTLAQECSEFNVNVGSFARVDLEDYPKQDTLCDCGFFGLKYVENYDGKSMREFKQEDMARYRINVAYNLFSHPMNNAPKERAFKDELAA</sequence>
<evidence type="ECO:0000256" key="2">
    <source>
        <dbReference type="ARBA" id="ARBA00022670"/>
    </source>
</evidence>
<evidence type="ECO:0000313" key="6">
    <source>
        <dbReference type="Proteomes" id="UP000280104"/>
    </source>
</evidence>
<dbReference type="PANTHER" id="PTHR36479:SF10">
    <property type="entry name" value="UBIQUITIN-LIKE PROTEASE FAMILY PROFILE DOMAIN-CONTAINING PROTEIN"/>
    <property type="match status" value="1"/>
</dbReference>
<feature type="domain" description="Ubiquitin-like protease family profile" evidence="4">
    <location>
        <begin position="276"/>
        <end position="454"/>
    </location>
</feature>
<name>A0A7H4LCL9_WHEAT</name>
<evidence type="ECO:0000256" key="1">
    <source>
        <dbReference type="ARBA" id="ARBA00005234"/>
    </source>
</evidence>
<protein>
    <recommendedName>
        <fullName evidence="4">Ubiquitin-like protease family profile domain-containing protein</fullName>
    </recommendedName>
</protein>
<reference evidence="5 6" key="1">
    <citation type="submission" date="2018-05" db="EMBL/GenBank/DDBJ databases">
        <authorList>
            <person name="Thind KAUR A."/>
        </authorList>
    </citation>
    <scope>NUCLEOTIDE SEQUENCE [LARGE SCALE GENOMIC DNA]</scope>
</reference>
<dbReference type="PROSITE" id="PS50600">
    <property type="entry name" value="ULP_PROTEASE"/>
    <property type="match status" value="1"/>
</dbReference>
<dbReference type="GO" id="GO:0006508">
    <property type="term" value="P:proteolysis"/>
    <property type="evidence" value="ECO:0007669"/>
    <property type="project" value="UniProtKB-KW"/>
</dbReference>
<gene>
    <name evidence="5" type="ORF">CAMPLR22A2D_LOCUS953</name>
</gene>
<dbReference type="GO" id="GO:0008234">
    <property type="term" value="F:cysteine-type peptidase activity"/>
    <property type="evidence" value="ECO:0007669"/>
    <property type="project" value="InterPro"/>
</dbReference>
<accession>A0A7H4LCL9</accession>
<evidence type="ECO:0000256" key="3">
    <source>
        <dbReference type="ARBA" id="ARBA00022801"/>
    </source>
</evidence>
<dbReference type="Gene3D" id="3.40.395.10">
    <property type="entry name" value="Adenoviral Proteinase, Chain A"/>
    <property type="match status" value="1"/>
</dbReference>
<comment type="similarity">
    <text evidence="1">Belongs to the peptidase C48 family.</text>
</comment>
<keyword evidence="2" id="KW-0645">Protease</keyword>
<evidence type="ECO:0000313" key="5">
    <source>
        <dbReference type="EMBL" id="SPT16357.1"/>
    </source>
</evidence>
<dbReference type="Pfam" id="PF02902">
    <property type="entry name" value="Peptidase_C48"/>
    <property type="match status" value="1"/>
</dbReference>
<dbReference type="AlphaFoldDB" id="A0A7H4LCL9"/>
<dbReference type="InterPro" id="IPR038765">
    <property type="entry name" value="Papain-like_cys_pep_sf"/>
</dbReference>
<evidence type="ECO:0000259" key="4">
    <source>
        <dbReference type="PROSITE" id="PS50600"/>
    </source>
</evidence>
<dbReference type="EMBL" id="LS480641">
    <property type="protein sequence ID" value="SPT16357.1"/>
    <property type="molecule type" value="Genomic_DNA"/>
</dbReference>
<dbReference type="InterPro" id="IPR003653">
    <property type="entry name" value="Peptidase_C48_C"/>
</dbReference>
<dbReference type="PANTHER" id="PTHR36479">
    <property type="entry name" value="ULP_PROTEASE DOMAIN-CONTAINING PROTEIN"/>
    <property type="match status" value="1"/>
</dbReference>